<accession>A0ABP0ZD84</accession>
<evidence type="ECO:0000259" key="2">
    <source>
        <dbReference type="Pfam" id="PF13259"/>
    </source>
</evidence>
<protein>
    <recommendedName>
        <fullName evidence="2">Gag1-like clamp domain-containing protein</fullName>
    </recommendedName>
</protein>
<feature type="compositionally biased region" description="Acidic residues" evidence="1">
    <location>
        <begin position="248"/>
        <end position="260"/>
    </location>
</feature>
<feature type="region of interest" description="Disordered" evidence="1">
    <location>
        <begin position="21"/>
        <end position="71"/>
    </location>
</feature>
<dbReference type="RefSeq" id="XP_066827294.1">
    <property type="nucleotide sequence ID" value="XM_066973683.1"/>
</dbReference>
<evidence type="ECO:0000313" key="4">
    <source>
        <dbReference type="Proteomes" id="UP001497383"/>
    </source>
</evidence>
<feature type="region of interest" description="Disordered" evidence="1">
    <location>
        <begin position="247"/>
        <end position="275"/>
    </location>
</feature>
<name>A0ABP0ZD84_9ASCO</name>
<feature type="region of interest" description="Disordered" evidence="1">
    <location>
        <begin position="291"/>
        <end position="331"/>
    </location>
</feature>
<feature type="region of interest" description="Disordered" evidence="1">
    <location>
        <begin position="84"/>
        <end position="110"/>
    </location>
</feature>
<dbReference type="GeneID" id="92205552"/>
<feature type="compositionally biased region" description="Polar residues" evidence="1">
    <location>
        <begin position="30"/>
        <end position="45"/>
    </location>
</feature>
<feature type="compositionally biased region" description="Low complexity" evidence="1">
    <location>
        <begin position="84"/>
        <end position="98"/>
    </location>
</feature>
<feature type="compositionally biased region" description="Low complexity" evidence="1">
    <location>
        <begin position="61"/>
        <end position="71"/>
    </location>
</feature>
<evidence type="ECO:0000256" key="1">
    <source>
        <dbReference type="SAM" id="MobiDB-lite"/>
    </source>
</evidence>
<dbReference type="PANTHER" id="PTHR28065">
    <property type="entry name" value="FREQUENIN"/>
    <property type="match status" value="1"/>
</dbReference>
<proteinExistence type="predicted"/>
<feature type="compositionally biased region" description="Polar residues" evidence="1">
    <location>
        <begin position="210"/>
        <end position="224"/>
    </location>
</feature>
<feature type="domain" description="Gag1-like clamp" evidence="2">
    <location>
        <begin position="307"/>
        <end position="413"/>
    </location>
</feature>
<dbReference type="InterPro" id="IPR053274">
    <property type="entry name" value="Fluconazole_resistance"/>
</dbReference>
<dbReference type="EMBL" id="OZ022405">
    <property type="protein sequence ID" value="CAK9435629.1"/>
    <property type="molecule type" value="Genomic_DNA"/>
</dbReference>
<feature type="compositionally biased region" description="Basic residues" evidence="1">
    <location>
        <begin position="311"/>
        <end position="326"/>
    </location>
</feature>
<dbReference type="InterPro" id="IPR025124">
    <property type="entry name" value="Gag1-like_clamp"/>
</dbReference>
<keyword evidence="4" id="KW-1185">Reference proteome</keyword>
<sequence length="420" mass="47319">MSNQVQSYDTIKQADTIRIKKPSFPLLRKAQSTPKLRNTSSNLSPSPVKKKKKTHLSPLGTNNNTNTPTSSAAYTTVSTVASTPAVPSKKKSSATLNTAPPPAPTIASTTITSSTASPGFFKKISNFIHKLKSLSEEVFNAEDIVEELFVDSEVDDQLTFDKIVKSNKGYQSAEEKFLQEYKKFKSLDKMYSYYNPELGQHSHTGRSSHDNNSSTTMVSEPSNSKIRTTLQDVIRLQSQQCQRYQNLDEFDSDDDSDIEAEERSGESSSSSSDVKFQQIDFAALRREFEHSLTTNNNSDSDANSRTTTTTKVHHHHHQHNHHHHSKPQSNSVNVGSILWEYRRLKWLEATNNPRKIRERVAASSISYIPKENYVKVYTSLVEKNKCLKDDKHINLGDLIEIINAGWIAEERWERAARGVA</sequence>
<dbReference type="PANTHER" id="PTHR28065:SF1">
    <property type="entry name" value="DUF4050 DOMAIN-CONTAINING PROTEIN"/>
    <property type="match status" value="1"/>
</dbReference>
<reference evidence="3 4" key="1">
    <citation type="submission" date="2024-03" db="EMBL/GenBank/DDBJ databases">
        <authorList>
            <person name="Brejova B."/>
        </authorList>
    </citation>
    <scope>NUCLEOTIDE SEQUENCE [LARGE SCALE GENOMIC DNA]</scope>
    <source>
        <strain evidence="3 4">CBS 14171</strain>
    </source>
</reference>
<organism evidence="3 4">
    <name type="scientific">Lodderomyces beijingensis</name>
    <dbReference type="NCBI Taxonomy" id="1775926"/>
    <lineage>
        <taxon>Eukaryota</taxon>
        <taxon>Fungi</taxon>
        <taxon>Dikarya</taxon>
        <taxon>Ascomycota</taxon>
        <taxon>Saccharomycotina</taxon>
        <taxon>Pichiomycetes</taxon>
        <taxon>Debaryomycetaceae</taxon>
        <taxon>Candida/Lodderomyces clade</taxon>
        <taxon>Lodderomyces</taxon>
    </lineage>
</organism>
<evidence type="ECO:0000313" key="3">
    <source>
        <dbReference type="EMBL" id="CAK9435629.1"/>
    </source>
</evidence>
<feature type="region of interest" description="Disordered" evidence="1">
    <location>
        <begin position="198"/>
        <end position="224"/>
    </location>
</feature>
<gene>
    <name evidence="3" type="ORF">LODBEIA_P03560</name>
</gene>
<dbReference type="Proteomes" id="UP001497383">
    <property type="component" value="Chromosome 1"/>
</dbReference>
<dbReference type="Pfam" id="PF13259">
    <property type="entry name" value="clamp_Gag1-like"/>
    <property type="match status" value="1"/>
</dbReference>
<feature type="compositionally biased region" description="Low complexity" evidence="1">
    <location>
        <begin position="291"/>
        <end position="310"/>
    </location>
</feature>